<keyword evidence="4" id="KW-1185">Reference proteome</keyword>
<dbReference type="Proteomes" id="UP000294862">
    <property type="component" value="Unassembled WGS sequence"/>
</dbReference>
<evidence type="ECO:0000256" key="1">
    <source>
        <dbReference type="SAM" id="MobiDB-lite"/>
    </source>
</evidence>
<sequence>MRTVHMNATVVWQWLGAGWDGVRRLLRHAAPIRVPLLIVLGAILLTRKVDQIHELFSVSVAAADGGHFAKELSCMVAASIVLAGCVWYSARTVLRFDVVRTHAGFAHANPLFRAWTPRGLALAITVIVAFGFINAHGEPGTRALCALAVVGAGAFVFVFTWLRRNVYRRFRDDIVPVEGEVHRIERWPRPTRVFAAVSVGVFVLVNALAWIYPAATAAVAGRLGPLATLMLLAALFIAATTPLVLWSRRWDVPAFTLLLVWATAWQMSGAIDNHKIQLVPGQPTSSIEHAFDTWASTTTCDRAYFVSAEGGGIRAAAWTALVLAKINRILLASGHRLSDCLVAASGVSGGSLGVAAFVAGQYVLDTPGLTPAKSSADCTHEMPNAPQGAELECRLVYMLTRDFISPTLAAMFTSDQLQRLLPRVELPDRGRALENAFADAFADAFGLQVDDALTNPFSPGFAFSRLYASPSTMRAHPWVPVLVLNSTEVRSGHRVLQSGVILQDSEFPGARGLDAWLHNQQPTLLGAVHNSARFTYISPAGSLPARNGRVRQLVDGGYFENSGATTLADLARIFEHVSADQWKGRRIAFIHISNDPDLGRARDDAQDPLDAIHTGNAGIPPDTQVPAKPALGEVAPPLVALFETRESRAAYARKMLERSATGEPDRYDYAHLGLNHVKYPLPLGWRIGDLAICELIAQFDGDLNRNELAKVIGPLPPPPAKPARKCTRRNPSTFVH</sequence>
<evidence type="ECO:0000313" key="4">
    <source>
        <dbReference type="Proteomes" id="UP000294862"/>
    </source>
</evidence>
<feature type="transmembrane region" description="Helical" evidence="2">
    <location>
        <begin position="224"/>
        <end position="245"/>
    </location>
</feature>
<keyword evidence="2" id="KW-1133">Transmembrane helix</keyword>
<feature type="transmembrane region" description="Helical" evidence="2">
    <location>
        <begin position="141"/>
        <end position="162"/>
    </location>
</feature>
<protein>
    <recommendedName>
        <fullName evidence="5">Patatin-like phospholipase</fullName>
    </recommendedName>
</protein>
<organism evidence="3 4">
    <name type="scientific">Dokdonella fugitiva</name>
    <dbReference type="NCBI Taxonomy" id="328517"/>
    <lineage>
        <taxon>Bacteria</taxon>
        <taxon>Pseudomonadati</taxon>
        <taxon>Pseudomonadota</taxon>
        <taxon>Gammaproteobacteria</taxon>
        <taxon>Lysobacterales</taxon>
        <taxon>Rhodanobacteraceae</taxon>
        <taxon>Dokdonella</taxon>
    </lineage>
</organism>
<feature type="transmembrane region" description="Helical" evidence="2">
    <location>
        <begin position="193"/>
        <end position="212"/>
    </location>
</feature>
<name>A0A4R2I1K3_9GAMM</name>
<feature type="region of interest" description="Disordered" evidence="1">
    <location>
        <begin position="714"/>
        <end position="736"/>
    </location>
</feature>
<dbReference type="InterPro" id="IPR016035">
    <property type="entry name" value="Acyl_Trfase/lysoPLipase"/>
</dbReference>
<keyword evidence="2" id="KW-0812">Transmembrane</keyword>
<comment type="caution">
    <text evidence="3">The sequence shown here is derived from an EMBL/GenBank/DDBJ whole genome shotgun (WGS) entry which is preliminary data.</text>
</comment>
<dbReference type="EMBL" id="SLWQ01000009">
    <property type="protein sequence ID" value="TCO37667.1"/>
    <property type="molecule type" value="Genomic_DNA"/>
</dbReference>
<dbReference type="SUPFAM" id="SSF52151">
    <property type="entry name" value="FabD/lysophospholipase-like"/>
    <property type="match status" value="1"/>
</dbReference>
<evidence type="ECO:0000313" key="3">
    <source>
        <dbReference type="EMBL" id="TCO37667.1"/>
    </source>
</evidence>
<proteinExistence type="predicted"/>
<keyword evidence="2" id="KW-0472">Membrane</keyword>
<evidence type="ECO:0008006" key="5">
    <source>
        <dbReference type="Google" id="ProtNLM"/>
    </source>
</evidence>
<dbReference type="AlphaFoldDB" id="A0A4R2I1K3"/>
<reference evidence="3 4" key="1">
    <citation type="journal article" date="2015" name="Stand. Genomic Sci.">
        <title>Genomic Encyclopedia of Bacterial and Archaeal Type Strains, Phase III: the genomes of soil and plant-associated and newly described type strains.</title>
        <authorList>
            <person name="Whitman W.B."/>
            <person name="Woyke T."/>
            <person name="Klenk H.P."/>
            <person name="Zhou Y."/>
            <person name="Lilburn T.G."/>
            <person name="Beck B.J."/>
            <person name="De Vos P."/>
            <person name="Vandamme P."/>
            <person name="Eisen J.A."/>
            <person name="Garrity G."/>
            <person name="Hugenholtz P."/>
            <person name="Kyrpides N.C."/>
        </authorList>
    </citation>
    <scope>NUCLEOTIDE SEQUENCE [LARGE SCALE GENOMIC DNA]</scope>
    <source>
        <strain evidence="3 4">A3</strain>
    </source>
</reference>
<accession>A0A4R2I1K3</accession>
<evidence type="ECO:0000256" key="2">
    <source>
        <dbReference type="SAM" id="Phobius"/>
    </source>
</evidence>
<feature type="transmembrane region" description="Helical" evidence="2">
    <location>
        <begin position="119"/>
        <end position="135"/>
    </location>
</feature>
<feature type="transmembrane region" description="Helical" evidence="2">
    <location>
        <begin position="25"/>
        <end position="45"/>
    </location>
</feature>
<gene>
    <name evidence="3" type="ORF">EV148_10919</name>
</gene>